<evidence type="ECO:0000256" key="5">
    <source>
        <dbReference type="ARBA" id="ARBA00023018"/>
    </source>
</evidence>
<protein>
    <recommendedName>
        <fullName evidence="4">TBC1 domain family member 24</fullName>
    </recommendedName>
</protein>
<dbReference type="InterPro" id="IPR000195">
    <property type="entry name" value="Rab-GAP-TBC_dom"/>
</dbReference>
<evidence type="ECO:0000256" key="4">
    <source>
        <dbReference type="ARBA" id="ARBA00014206"/>
    </source>
</evidence>
<evidence type="ECO:0000256" key="2">
    <source>
        <dbReference type="ARBA" id="ARBA00004184"/>
    </source>
</evidence>
<comment type="subunit">
    <text evidence="3">Interacts with ARF6.</text>
</comment>
<comment type="function">
    <text evidence="9">May act as a GTPase-activating protein for Rab family protein(s). Involved in neuronal projections development, probably through a negative modulation of ARF6 function. Involved in the regulation of synaptic vesicle trafficking.</text>
</comment>
<proteinExistence type="predicted"/>
<evidence type="ECO:0000256" key="1">
    <source>
        <dbReference type="ARBA" id="ARBA00004156"/>
    </source>
</evidence>
<dbReference type="EMBL" id="VZRU01018105">
    <property type="protein sequence ID" value="NWW53336.1"/>
    <property type="molecule type" value="Genomic_DNA"/>
</dbReference>
<dbReference type="SMART" id="SM00584">
    <property type="entry name" value="TLDc"/>
    <property type="match status" value="1"/>
</dbReference>
<dbReference type="Gene3D" id="1.10.472.80">
    <property type="entry name" value="Ypt/Rab-GAP domain of gyp1p, domain 3"/>
    <property type="match status" value="1"/>
</dbReference>
<dbReference type="InterPro" id="IPR035969">
    <property type="entry name" value="Rab-GAP_TBC_sf"/>
</dbReference>
<dbReference type="Proteomes" id="UP000565207">
    <property type="component" value="Unassembled WGS sequence"/>
</dbReference>
<dbReference type="PROSITE" id="PS51886">
    <property type="entry name" value="TLDC"/>
    <property type="match status" value="1"/>
</dbReference>
<comment type="caution">
    <text evidence="13">The sequence shown here is derived from an EMBL/GenBank/DDBJ whole genome shotgun (WGS) entry which is preliminary data.</text>
</comment>
<dbReference type="PANTHER" id="PTHR23354">
    <property type="entry name" value="NUCLEOLAR PROTEIN 7/ESTROGEN RECEPTOR COACTIVATOR-RELATED"/>
    <property type="match status" value="1"/>
</dbReference>
<dbReference type="SMART" id="SM00164">
    <property type="entry name" value="TBC"/>
    <property type="match status" value="1"/>
</dbReference>
<accession>A0A7K6NWB6</accession>
<keyword evidence="5" id="KW-0770">Synapse</keyword>
<evidence type="ECO:0000313" key="14">
    <source>
        <dbReference type="Proteomes" id="UP000565207"/>
    </source>
</evidence>
<dbReference type="PROSITE" id="PS50086">
    <property type="entry name" value="TBC_RABGAP"/>
    <property type="match status" value="1"/>
</dbReference>
<evidence type="ECO:0000256" key="8">
    <source>
        <dbReference type="ARBA" id="ARBA00034103"/>
    </source>
</evidence>
<dbReference type="Pfam" id="PF07534">
    <property type="entry name" value="TLD"/>
    <property type="match status" value="2"/>
</dbReference>
<sequence>LFGSSPVTIVITSEADTWDIDASSCLGCGQFVDWDRMPDPEHEVHIPRNILSKPPKELKKLAREGYWATSRALRAQVYHQLIQQVTCRLVTPDALVYRDVASRLFGKPSMSSHPLPEFLEGCSMPTYCLNLEGVTALKKILICIGNLFPDITYSPILPSLVALLLHYSEDEAQCFENISRLIASNAPHTSYIDQSFLAHQASCMTFGDLANKHCPAAHKLIASTSENVFEIYSEWLSWLFHDLPFNYAIRVFDVYLLEGQKVLYRIALALLKQYRLSVTSTELEGTDVKADLQAFVQNIAEHVTVDKLLERAFGIRLFSRKEIWLLQMANRKALMERGITMVQSRQSFHLAVDMQNFSSSIVTAQEMRIIWSWIPERFSLFAPLLLFSTSEDGCSLQRFYTCCEGYEPTVLLIKTTEGEVCGAFLSSDWSERKKSGATSGFFGTGECFVFTVCPEMERYEWVFIKKPELAKAVPRSRQRSPSPSPSSLLSSSPDGRGNSSNCLAVPTPQRKGRLSPFLAIRHFLLPSKTASMFMSGSREGIIIGGGGGQALSLDANLLWGRTEHCETFDNPPLCQENFKVQLLEVWGFQNA</sequence>
<keyword evidence="6" id="KW-0472">Membrane</keyword>
<reference evidence="13 14" key="1">
    <citation type="submission" date="2019-09" db="EMBL/GenBank/DDBJ databases">
        <title>Bird 10,000 Genomes (B10K) Project - Family phase.</title>
        <authorList>
            <person name="Zhang G."/>
        </authorList>
    </citation>
    <scope>NUCLEOTIDE SEQUENCE [LARGE SCALE GENOMIC DNA]</scope>
    <source>
        <strain evidence="13">B10K-DU-029-80</strain>
        <tissue evidence="13">Muscle</tissue>
    </source>
</reference>
<evidence type="ECO:0000313" key="13">
    <source>
        <dbReference type="EMBL" id="NWW53336.1"/>
    </source>
</evidence>
<organism evidence="13 14">
    <name type="scientific">Pedionomus torquatus</name>
    <name type="common">Plains-wanderer</name>
    <dbReference type="NCBI Taxonomy" id="227192"/>
    <lineage>
        <taxon>Eukaryota</taxon>
        <taxon>Metazoa</taxon>
        <taxon>Chordata</taxon>
        <taxon>Craniata</taxon>
        <taxon>Vertebrata</taxon>
        <taxon>Euteleostomi</taxon>
        <taxon>Archelosauria</taxon>
        <taxon>Archosauria</taxon>
        <taxon>Dinosauria</taxon>
        <taxon>Saurischia</taxon>
        <taxon>Theropoda</taxon>
        <taxon>Coelurosauria</taxon>
        <taxon>Aves</taxon>
        <taxon>Neognathae</taxon>
        <taxon>Neoaves</taxon>
        <taxon>Charadriiformes</taxon>
        <taxon>Pedionomidae</taxon>
        <taxon>Pedionomus</taxon>
    </lineage>
</organism>
<feature type="non-terminal residue" evidence="13">
    <location>
        <position position="591"/>
    </location>
</feature>
<evidence type="ECO:0000259" key="12">
    <source>
        <dbReference type="PROSITE" id="PS51886"/>
    </source>
</evidence>
<evidence type="ECO:0000256" key="6">
    <source>
        <dbReference type="ARBA" id="ARBA00023136"/>
    </source>
</evidence>
<dbReference type="PANTHER" id="PTHR23354:SF124">
    <property type="entry name" value="TBC1 DOMAIN FAMILY MEMBER 24"/>
    <property type="match status" value="1"/>
</dbReference>
<feature type="non-terminal residue" evidence="13">
    <location>
        <position position="1"/>
    </location>
</feature>
<feature type="region of interest" description="Disordered" evidence="10">
    <location>
        <begin position="474"/>
        <end position="508"/>
    </location>
</feature>
<dbReference type="Pfam" id="PF00566">
    <property type="entry name" value="RabGAP-TBC"/>
    <property type="match status" value="1"/>
</dbReference>
<feature type="domain" description="Rab-GAP TBC" evidence="11">
    <location>
        <begin position="68"/>
        <end position="259"/>
    </location>
</feature>
<dbReference type="AlphaFoldDB" id="A0A7K6NWB6"/>
<evidence type="ECO:0000259" key="11">
    <source>
        <dbReference type="PROSITE" id="PS50086"/>
    </source>
</evidence>
<name>A0A7K6NWB6_PEDTO</name>
<dbReference type="GO" id="GO:0045202">
    <property type="term" value="C:synapse"/>
    <property type="evidence" value="ECO:0007669"/>
    <property type="project" value="UniProtKB-SubCell"/>
</dbReference>
<feature type="domain" description="TLDc" evidence="12">
    <location>
        <begin position="360"/>
        <end position="589"/>
    </location>
</feature>
<dbReference type="InterPro" id="IPR006571">
    <property type="entry name" value="TLDc_dom"/>
</dbReference>
<dbReference type="GO" id="GO:0012505">
    <property type="term" value="C:endomembrane system"/>
    <property type="evidence" value="ECO:0007669"/>
    <property type="project" value="UniProtKB-SubCell"/>
</dbReference>
<evidence type="ECO:0000256" key="10">
    <source>
        <dbReference type="SAM" id="MobiDB-lite"/>
    </source>
</evidence>
<dbReference type="SUPFAM" id="SSF47923">
    <property type="entry name" value="Ypt/Rab-GAP domain of gyp1p"/>
    <property type="match status" value="2"/>
</dbReference>
<comment type="subcellular location">
    <subcellularLocation>
        <location evidence="1">Cytoplasmic vesicle membrane</location>
    </subcellularLocation>
    <subcellularLocation>
        <location evidence="2">Endomembrane system</location>
        <topology evidence="2">Peripheral membrane protein</topology>
    </subcellularLocation>
    <subcellularLocation>
        <location evidence="8">Synapse</location>
    </subcellularLocation>
</comment>
<evidence type="ECO:0000256" key="9">
    <source>
        <dbReference type="ARBA" id="ARBA00046245"/>
    </source>
</evidence>
<feature type="compositionally biased region" description="Low complexity" evidence="10">
    <location>
        <begin position="479"/>
        <end position="493"/>
    </location>
</feature>
<evidence type="ECO:0000256" key="7">
    <source>
        <dbReference type="ARBA" id="ARBA00023329"/>
    </source>
</evidence>
<gene>
    <name evidence="13" type="primary">Tbc1d24_1</name>
    <name evidence="13" type="ORF">PEDTOR_R11963</name>
</gene>
<keyword evidence="7" id="KW-0968">Cytoplasmic vesicle</keyword>
<evidence type="ECO:0000256" key="3">
    <source>
        <dbReference type="ARBA" id="ARBA00011546"/>
    </source>
</evidence>
<dbReference type="GO" id="GO:0030659">
    <property type="term" value="C:cytoplasmic vesicle membrane"/>
    <property type="evidence" value="ECO:0007669"/>
    <property type="project" value="UniProtKB-SubCell"/>
</dbReference>
<keyword evidence="14" id="KW-1185">Reference proteome</keyword>